<evidence type="ECO:0000256" key="1">
    <source>
        <dbReference type="ARBA" id="ARBA00010062"/>
    </source>
</evidence>
<feature type="domain" description="Leucine-binding protein" evidence="5">
    <location>
        <begin position="47"/>
        <end position="375"/>
    </location>
</feature>
<accession>A0ABT3BCY4</accession>
<evidence type="ECO:0000259" key="5">
    <source>
        <dbReference type="Pfam" id="PF13458"/>
    </source>
</evidence>
<dbReference type="RefSeq" id="WP_263843743.1">
    <property type="nucleotide sequence ID" value="NZ_JALIEB010000004.1"/>
</dbReference>
<dbReference type="InterPro" id="IPR028082">
    <property type="entry name" value="Peripla_BP_I"/>
</dbReference>
<keyword evidence="3" id="KW-0813">Transport</keyword>
<evidence type="ECO:0000313" key="6">
    <source>
        <dbReference type="EMBL" id="MCV3271420.1"/>
    </source>
</evidence>
<keyword evidence="2 4" id="KW-0732">Signal</keyword>
<evidence type="ECO:0000313" key="7">
    <source>
        <dbReference type="Proteomes" id="UP001208690"/>
    </source>
</evidence>
<evidence type="ECO:0000256" key="4">
    <source>
        <dbReference type="SAM" id="SignalP"/>
    </source>
</evidence>
<dbReference type="PANTHER" id="PTHR30483:SF6">
    <property type="entry name" value="PERIPLASMIC BINDING PROTEIN OF ABC TRANSPORTER FOR NATURAL AMINO ACIDS"/>
    <property type="match status" value="1"/>
</dbReference>
<name>A0ABT3BCY4_9RHOB</name>
<dbReference type="Proteomes" id="UP001208690">
    <property type="component" value="Unassembled WGS sequence"/>
</dbReference>
<feature type="signal peptide" evidence="4">
    <location>
        <begin position="1"/>
        <end position="25"/>
    </location>
</feature>
<keyword evidence="7" id="KW-1185">Reference proteome</keyword>
<comment type="caution">
    <text evidence="6">The sequence shown here is derived from an EMBL/GenBank/DDBJ whole genome shotgun (WGS) entry which is preliminary data.</text>
</comment>
<evidence type="ECO:0000256" key="3">
    <source>
        <dbReference type="ARBA" id="ARBA00022970"/>
    </source>
</evidence>
<comment type="similarity">
    <text evidence="1">Belongs to the leucine-binding protein family.</text>
</comment>
<dbReference type="Gene3D" id="3.40.50.2300">
    <property type="match status" value="2"/>
</dbReference>
<dbReference type="SUPFAM" id="SSF53822">
    <property type="entry name" value="Periplasmic binding protein-like I"/>
    <property type="match status" value="1"/>
</dbReference>
<dbReference type="PANTHER" id="PTHR30483">
    <property type="entry name" value="LEUCINE-SPECIFIC-BINDING PROTEIN"/>
    <property type="match status" value="1"/>
</dbReference>
<dbReference type="Pfam" id="PF13458">
    <property type="entry name" value="Peripla_BP_6"/>
    <property type="match status" value="1"/>
</dbReference>
<evidence type="ECO:0000256" key="2">
    <source>
        <dbReference type="ARBA" id="ARBA00022729"/>
    </source>
</evidence>
<dbReference type="EMBL" id="JALIEB010000004">
    <property type="protein sequence ID" value="MCV3271420.1"/>
    <property type="molecule type" value="Genomic_DNA"/>
</dbReference>
<feature type="chain" id="PRO_5045131583" evidence="4">
    <location>
        <begin position="26"/>
        <end position="393"/>
    </location>
</feature>
<protein>
    <submittedName>
        <fullName evidence="6">Penicillin-binding protein activator</fullName>
    </submittedName>
</protein>
<dbReference type="CDD" id="cd06339">
    <property type="entry name" value="PBP1_YraM_LppC_lipoprotein-like"/>
    <property type="match status" value="1"/>
</dbReference>
<sequence>MFAVFPSARKAAHLIALPLVALLLAACDTLPGAGFGGGPSINTGEAVPVALLVPSGSGQTTDEILAQSLENSARLAMRDLNGASVDLRVYQTAGDAATAAARAQQAVDEGAKIILGPVYAASANAVGNAVAGDGITVLSFSNNAAIAGGNVFVLGQTFQNTADRMVSYARGQGKSRFVIVHGQDSAGTQGRDAINNAVNAQGGSVVGTVGYALSQQDVIASIPQIKSAVEGNAADAVFMTTDTASALPLLSQLLPEAGISSQTAQFMGLTRWDIPPQTLSLPGVQGGWFAGPDPAASATFSAQYQNAYGSLPHPIGGLAFDGVAAIGALVSQGNPNALTPAALTQGAGFRGASGIFRLRPDGTNERGLAVATINNAQVTIVSPAPQSFGGAGF</sequence>
<dbReference type="InterPro" id="IPR028081">
    <property type="entry name" value="Leu-bd"/>
</dbReference>
<proteinExistence type="inferred from homology"/>
<organism evidence="6 7">
    <name type="scientific">Roseobacter sinensis</name>
    <dbReference type="NCBI Taxonomy" id="2931391"/>
    <lineage>
        <taxon>Bacteria</taxon>
        <taxon>Pseudomonadati</taxon>
        <taxon>Pseudomonadota</taxon>
        <taxon>Alphaproteobacteria</taxon>
        <taxon>Rhodobacterales</taxon>
        <taxon>Roseobacteraceae</taxon>
        <taxon>Roseobacter</taxon>
    </lineage>
</organism>
<keyword evidence="3" id="KW-0029">Amino-acid transport</keyword>
<reference evidence="6 7" key="1">
    <citation type="submission" date="2022-04" db="EMBL/GenBank/DDBJ databases">
        <title>Roseobacter sp. WL0113 is a bacterium isolated from neritic sediment.</title>
        <authorList>
            <person name="Wang L."/>
            <person name="He W."/>
            <person name="Zhang D.-F."/>
        </authorList>
    </citation>
    <scope>NUCLEOTIDE SEQUENCE [LARGE SCALE GENOMIC DNA]</scope>
    <source>
        <strain evidence="6 7">WL0113</strain>
    </source>
</reference>
<gene>
    <name evidence="6" type="ORF">MUB52_08275</name>
</gene>
<dbReference type="InterPro" id="IPR051010">
    <property type="entry name" value="BCAA_transport"/>
</dbReference>